<dbReference type="EMBL" id="HG916852">
    <property type="protein sequence ID" value="CDM57764.1"/>
    <property type="molecule type" value="Genomic_DNA"/>
</dbReference>
<proteinExistence type="predicted"/>
<dbReference type="Proteomes" id="UP000019443">
    <property type="component" value="Chromosome"/>
</dbReference>
<dbReference type="HOGENOM" id="CLU_435373_0_0_5"/>
<evidence type="ECO:0008006" key="3">
    <source>
        <dbReference type="Google" id="ProtNLM"/>
    </source>
</evidence>
<dbReference type="RefSeq" id="WP_176703571.1">
    <property type="nucleotide sequence ID" value="NZ_ATTO01000001.1"/>
</dbReference>
<dbReference type="AlphaFoldDB" id="W6RA15"/>
<sequence>MADIVFRACAENGFHDLWIINRLLGKHSIKQGWGHSRFARSDFDVKVLADFLGVPNGVADIERLMYRKGKHGVNFFGVEISGIELIATRRISPLSLREKPFAKAIWSIRSLSFDPRTKERLLDRCPECSSVLQYRIAGDICRCTRCGIADFRDYPQALVEVDDVDGLDFVTNLIDPETQSVCRVHDDLKNFGTGEIFTLATTLARVIQTENSGGSRRPSPTAESLSLAGSAIKGWPKKFAEVVEIYAPNKIPDQNHTLDSSLYGVTAELKKVVRKELATVLSGRTRNYDVKSQARRAATRVKFWSSPAVMEQASKMGLPVIDVLALYADRVIECPDRRYAERLGIPSGAPPMDFAAFASHRKKVSGLVSVLDAVWGSKSSRHPWSRVMEEVVNKRIGVSILSPSSKNFLESAYTADLKRIRSICEAHESAVDPKAIVNVREAKFYLRMGTGDVGALKGQGYFKDDIITMEQIWRFQDEFISPFEIRARLIVAGVKPLSVIQIGARLQAAGAKRTLLDLHRYHRDDGEQYLFSIIGK</sequence>
<organism evidence="1 2">
    <name type="scientific">Rhizobium favelukesii</name>
    <dbReference type="NCBI Taxonomy" id="348824"/>
    <lineage>
        <taxon>Bacteria</taxon>
        <taxon>Pseudomonadati</taxon>
        <taxon>Pseudomonadota</taxon>
        <taxon>Alphaproteobacteria</taxon>
        <taxon>Hyphomicrobiales</taxon>
        <taxon>Rhizobiaceae</taxon>
        <taxon>Rhizobium/Agrobacterium group</taxon>
        <taxon>Rhizobium</taxon>
    </lineage>
</organism>
<name>W6RA15_9HYPH</name>
<gene>
    <name evidence="1" type="ORF">LPU83_2107</name>
</gene>
<protein>
    <recommendedName>
        <fullName evidence="3">TniQ protein</fullName>
    </recommendedName>
</protein>
<keyword evidence="2" id="KW-1185">Reference proteome</keyword>
<reference evidence="1" key="1">
    <citation type="submission" date="2013-11" db="EMBL/GenBank/DDBJ databases">
        <title>Draft genome sequence of the broad-host-range Rhizobium sp. LPU83 strain, a member of the low-genetic diversity Oregon-like Rhizobium sp. group.</title>
        <authorList>
            <person name="Wibberg D."/>
            <person name="Puehler A."/>
            <person name="Schlueter A."/>
        </authorList>
    </citation>
    <scope>NUCLEOTIDE SEQUENCE [LARGE SCALE GENOMIC DNA]</scope>
    <source>
        <strain evidence="1">LPU83</strain>
    </source>
</reference>
<dbReference type="PATRIC" id="fig|348824.6.peg.2277"/>
<evidence type="ECO:0000313" key="2">
    <source>
        <dbReference type="Proteomes" id="UP000019443"/>
    </source>
</evidence>
<evidence type="ECO:0000313" key="1">
    <source>
        <dbReference type="EMBL" id="CDM57764.1"/>
    </source>
</evidence>
<accession>W6RA15</accession>
<dbReference type="KEGG" id="rhl:LPU83_2107"/>
<dbReference type="eggNOG" id="COG2963">
    <property type="taxonomic scope" value="Bacteria"/>
</dbReference>